<dbReference type="SUPFAM" id="SSF103473">
    <property type="entry name" value="MFS general substrate transporter"/>
    <property type="match status" value="1"/>
</dbReference>
<dbReference type="PANTHER" id="PTHR10981">
    <property type="entry name" value="BATTENIN"/>
    <property type="match status" value="1"/>
</dbReference>
<dbReference type="InterPro" id="IPR036259">
    <property type="entry name" value="MFS_trans_sf"/>
</dbReference>
<keyword evidence="4 7" id="KW-0812">Transmembrane</keyword>
<dbReference type="Proteomes" id="UP000053766">
    <property type="component" value="Unassembled WGS sequence"/>
</dbReference>
<keyword evidence="5 7" id="KW-1133">Transmembrane helix</keyword>
<dbReference type="GO" id="GO:0051453">
    <property type="term" value="P:regulation of intracellular pH"/>
    <property type="evidence" value="ECO:0007669"/>
    <property type="project" value="TreeGrafter"/>
</dbReference>
<dbReference type="Pfam" id="PF02487">
    <property type="entry name" value="CLN3"/>
    <property type="match status" value="1"/>
</dbReference>
<dbReference type="EMBL" id="KN716272">
    <property type="protein sequence ID" value="KJH48286.1"/>
    <property type="molecule type" value="Genomic_DNA"/>
</dbReference>
<keyword evidence="7" id="KW-0458">Lysosome</keyword>
<evidence type="ECO:0000256" key="3">
    <source>
        <dbReference type="ARBA" id="ARBA00022448"/>
    </source>
</evidence>
<evidence type="ECO:0000256" key="5">
    <source>
        <dbReference type="ARBA" id="ARBA00022989"/>
    </source>
</evidence>
<feature type="transmembrane region" description="Helical" evidence="7">
    <location>
        <begin position="43"/>
        <end position="75"/>
    </location>
</feature>
<protein>
    <recommendedName>
        <fullName evidence="7">Battenin</fullName>
    </recommendedName>
</protein>
<comment type="caution">
    <text evidence="7">Lacks conserved residue(s) required for the propagation of feature annotation.</text>
</comment>
<proteinExistence type="inferred from homology"/>
<keyword evidence="9" id="KW-1185">Reference proteome</keyword>
<reference evidence="8 9" key="1">
    <citation type="submission" date="2013-11" db="EMBL/GenBank/DDBJ databases">
        <title>Draft genome of the bovine lungworm Dictyocaulus viviparus.</title>
        <authorList>
            <person name="Mitreva M."/>
        </authorList>
    </citation>
    <scope>NUCLEOTIDE SEQUENCE [LARGE SCALE GENOMIC DNA]</scope>
    <source>
        <strain evidence="8 9">HannoverDv2000</strain>
    </source>
</reference>
<dbReference type="AlphaFoldDB" id="A0A0D8Y110"/>
<evidence type="ECO:0000256" key="6">
    <source>
        <dbReference type="ARBA" id="ARBA00023136"/>
    </source>
</evidence>
<dbReference type="OrthoDB" id="5965864at2759"/>
<evidence type="ECO:0000313" key="9">
    <source>
        <dbReference type="Proteomes" id="UP000053766"/>
    </source>
</evidence>
<dbReference type="GO" id="GO:0012505">
    <property type="term" value="C:endomembrane system"/>
    <property type="evidence" value="ECO:0007669"/>
    <property type="project" value="UniProtKB-SubCell"/>
</dbReference>
<evidence type="ECO:0000256" key="2">
    <source>
        <dbReference type="ARBA" id="ARBA00007467"/>
    </source>
</evidence>
<reference evidence="9" key="2">
    <citation type="journal article" date="2016" name="Sci. Rep.">
        <title>Dictyocaulus viviparus genome, variome and transcriptome elucidate lungworm biology and support future intervention.</title>
        <authorList>
            <person name="McNulty S.N."/>
            <person name="Strube C."/>
            <person name="Rosa B.A."/>
            <person name="Martin J.C."/>
            <person name="Tyagi R."/>
            <person name="Choi Y.J."/>
            <person name="Wang Q."/>
            <person name="Hallsworth Pepin K."/>
            <person name="Zhang X."/>
            <person name="Ozersky P."/>
            <person name="Wilson R.K."/>
            <person name="Sternberg P.W."/>
            <person name="Gasser R.B."/>
            <person name="Mitreva M."/>
        </authorList>
    </citation>
    <scope>NUCLEOTIDE SEQUENCE [LARGE SCALE GENOMIC DNA]</scope>
    <source>
        <strain evidence="9">HannoverDv2000</strain>
    </source>
</reference>
<dbReference type="GO" id="GO:0007040">
    <property type="term" value="P:lysosome organization"/>
    <property type="evidence" value="ECO:0007669"/>
    <property type="project" value="TreeGrafter"/>
</dbReference>
<dbReference type="STRING" id="29172.A0A0D8Y110"/>
<feature type="transmembrane region" description="Helical" evidence="7">
    <location>
        <begin position="95"/>
        <end position="116"/>
    </location>
</feature>
<dbReference type="GO" id="GO:0005765">
    <property type="term" value="C:lysosomal membrane"/>
    <property type="evidence" value="ECO:0007669"/>
    <property type="project" value="UniProtKB-SubCell"/>
</dbReference>
<comment type="similarity">
    <text evidence="2 7">Belongs to the battenin family.</text>
</comment>
<keyword evidence="6 7" id="KW-0472">Membrane</keyword>
<sequence length="126" mass="13760">MGFANSKKKAVVVVLILTVLCLHICYRSKYEKDNRNLRKITAFAVIVLITAIFSVIPHFAIICGIIFAVGTVGGINYANTFYHIHRKVDPGIREFALSTVTFADTVGILAAAVAAIPTHNWICAVQ</sequence>
<evidence type="ECO:0000313" key="8">
    <source>
        <dbReference type="EMBL" id="KJH48286.1"/>
    </source>
</evidence>
<dbReference type="InterPro" id="IPR003492">
    <property type="entry name" value="Battenin_disease_Cln3"/>
</dbReference>
<dbReference type="PRINTS" id="PR01315">
    <property type="entry name" value="BATTENIN"/>
</dbReference>
<evidence type="ECO:0000256" key="7">
    <source>
        <dbReference type="RuleBase" id="RU361113"/>
    </source>
</evidence>
<name>A0A0D8Y110_DICVI</name>
<accession>A0A0D8Y110</accession>
<organism evidence="8 9">
    <name type="scientific">Dictyocaulus viviparus</name>
    <name type="common">Bovine lungworm</name>
    <dbReference type="NCBI Taxonomy" id="29172"/>
    <lineage>
        <taxon>Eukaryota</taxon>
        <taxon>Metazoa</taxon>
        <taxon>Ecdysozoa</taxon>
        <taxon>Nematoda</taxon>
        <taxon>Chromadorea</taxon>
        <taxon>Rhabditida</taxon>
        <taxon>Rhabditina</taxon>
        <taxon>Rhabditomorpha</taxon>
        <taxon>Strongyloidea</taxon>
        <taxon>Metastrongylidae</taxon>
        <taxon>Dictyocaulus</taxon>
    </lineage>
</organism>
<comment type="subcellular location">
    <subcellularLocation>
        <location evidence="1">Endomembrane system</location>
        <topology evidence="1">Multi-pass membrane protein</topology>
    </subcellularLocation>
    <subcellularLocation>
        <location evidence="7">Lysosome membrane</location>
        <topology evidence="7">Multi-pass membrane protein</topology>
    </subcellularLocation>
</comment>
<gene>
    <name evidence="8" type="ORF">DICVIV_05595</name>
</gene>
<evidence type="ECO:0000256" key="1">
    <source>
        <dbReference type="ARBA" id="ARBA00004127"/>
    </source>
</evidence>
<dbReference type="PANTHER" id="PTHR10981:SF0">
    <property type="entry name" value="BATTENIN"/>
    <property type="match status" value="1"/>
</dbReference>
<keyword evidence="3" id="KW-0813">Transport</keyword>
<evidence type="ECO:0000256" key="4">
    <source>
        <dbReference type="ARBA" id="ARBA00022692"/>
    </source>
</evidence>